<name>W6S1L8_9CLOT</name>
<accession>W6S1L8</accession>
<organism evidence="2 3">
    <name type="scientific">Clostridium bornimense</name>
    <dbReference type="NCBI Taxonomy" id="1216932"/>
    <lineage>
        <taxon>Bacteria</taxon>
        <taxon>Bacillati</taxon>
        <taxon>Bacillota</taxon>
        <taxon>Clostridia</taxon>
        <taxon>Eubacteriales</taxon>
        <taxon>Clostridiaceae</taxon>
        <taxon>Clostridium</taxon>
    </lineage>
</organism>
<feature type="transmembrane region" description="Helical" evidence="1">
    <location>
        <begin position="55"/>
        <end position="74"/>
    </location>
</feature>
<evidence type="ECO:0000313" key="3">
    <source>
        <dbReference type="Proteomes" id="UP000019426"/>
    </source>
</evidence>
<dbReference type="KEGG" id="clt:CM240_1023"/>
<sequence>MEDYNFLNNLNGISECINNNTTTNTVNDLATLNAMNNCNNLGLINGFFNQGQSTIFLLIFMYWFTILYYSSYLFNMNSYLVNANTCVLEKVLNNCCKK</sequence>
<proteinExistence type="predicted"/>
<keyword evidence="3" id="KW-1185">Reference proteome</keyword>
<dbReference type="HOGENOM" id="CLU_2328748_0_0_9"/>
<dbReference type="Proteomes" id="UP000019426">
    <property type="component" value="Chromosome M2/40_rep1"/>
</dbReference>
<evidence type="ECO:0000313" key="2">
    <source>
        <dbReference type="EMBL" id="CDM68187.1"/>
    </source>
</evidence>
<reference evidence="2 3" key="1">
    <citation type="submission" date="2013-11" db="EMBL/GenBank/DDBJ databases">
        <title>Complete genome sequence of Clostridum sp. M2/40.</title>
        <authorList>
            <person name="Wibberg D."/>
            <person name="Puehler A."/>
            <person name="Schlueter A."/>
        </authorList>
    </citation>
    <scope>NUCLEOTIDE SEQUENCE [LARGE SCALE GENOMIC DNA]</scope>
    <source>
        <strain evidence="3">M2/40</strain>
    </source>
</reference>
<dbReference type="EMBL" id="HG917868">
    <property type="protein sequence ID" value="CDM68187.1"/>
    <property type="molecule type" value="Genomic_DNA"/>
</dbReference>
<protein>
    <submittedName>
        <fullName evidence="2">Putative membrane protein</fullName>
    </submittedName>
</protein>
<keyword evidence="1" id="KW-1133">Transmembrane helix</keyword>
<dbReference type="AlphaFoldDB" id="W6S1L8"/>
<keyword evidence="1" id="KW-0472">Membrane</keyword>
<dbReference type="RefSeq" id="WP_044037081.1">
    <property type="nucleotide sequence ID" value="NZ_HG917868.1"/>
</dbReference>
<evidence type="ECO:0000256" key="1">
    <source>
        <dbReference type="SAM" id="Phobius"/>
    </source>
</evidence>
<gene>
    <name evidence="2" type="ORF">CM240_1023</name>
</gene>
<keyword evidence="1" id="KW-0812">Transmembrane</keyword>
<dbReference type="STRING" id="1216932.CM240_1023"/>